<dbReference type="Gene3D" id="1.10.510.10">
    <property type="entry name" value="Transferase(Phosphotransferase) domain 1"/>
    <property type="match status" value="1"/>
</dbReference>
<keyword evidence="3" id="KW-1185">Reference proteome</keyword>
<dbReference type="InterPro" id="IPR050167">
    <property type="entry name" value="Ser_Thr_protein_kinase"/>
</dbReference>
<feature type="domain" description="Protein kinase" evidence="1">
    <location>
        <begin position="93"/>
        <end position="387"/>
    </location>
</feature>
<evidence type="ECO:0000259" key="1">
    <source>
        <dbReference type="PROSITE" id="PS50011"/>
    </source>
</evidence>
<organism evidence="2 3">
    <name type="scientific">Cyclotella atomus</name>
    <dbReference type="NCBI Taxonomy" id="382360"/>
    <lineage>
        <taxon>Eukaryota</taxon>
        <taxon>Sar</taxon>
        <taxon>Stramenopiles</taxon>
        <taxon>Ochrophyta</taxon>
        <taxon>Bacillariophyta</taxon>
        <taxon>Coscinodiscophyceae</taxon>
        <taxon>Thalassiosirophycidae</taxon>
        <taxon>Stephanodiscales</taxon>
        <taxon>Stephanodiscaceae</taxon>
        <taxon>Cyclotella</taxon>
    </lineage>
</organism>
<dbReference type="AlphaFoldDB" id="A0ABD3P3W8"/>
<reference evidence="2 3" key="1">
    <citation type="submission" date="2024-10" db="EMBL/GenBank/DDBJ databases">
        <title>Updated reference genomes for cyclostephanoid diatoms.</title>
        <authorList>
            <person name="Roberts W.R."/>
            <person name="Alverson A.J."/>
        </authorList>
    </citation>
    <scope>NUCLEOTIDE SEQUENCE [LARGE SCALE GENOMIC DNA]</scope>
    <source>
        <strain evidence="2 3">AJA010-31</strain>
    </source>
</reference>
<dbReference type="PROSITE" id="PS50011">
    <property type="entry name" value="PROTEIN_KINASE_DOM"/>
    <property type="match status" value="1"/>
</dbReference>
<dbReference type="SUPFAM" id="SSF56112">
    <property type="entry name" value="Protein kinase-like (PK-like)"/>
    <property type="match status" value="1"/>
</dbReference>
<dbReference type="EMBL" id="JALLPJ020000859">
    <property type="protein sequence ID" value="KAL3781155.1"/>
    <property type="molecule type" value="Genomic_DNA"/>
</dbReference>
<dbReference type="Proteomes" id="UP001530400">
    <property type="component" value="Unassembled WGS sequence"/>
</dbReference>
<dbReference type="Pfam" id="PF00069">
    <property type="entry name" value="Pkinase"/>
    <property type="match status" value="1"/>
</dbReference>
<gene>
    <name evidence="2" type="ORF">ACHAWO_010563</name>
</gene>
<sequence>MQSISTSIHVELLEEWSGPEMERLGSVDESSCDGFPRQSSNNLVNNCGCAKTSHELAACVAAQAKESFEDSMLELMASFPKRDVIAPFKKSEVKLGRLLGSGEFSHVYEIRSFNIGSSEAAASVNKEEHELREFMKSRELYRDSRKARYAIKHLKPELVDKYESKEYSKYASDIVIEAEFLSMLQHPNIMRLRGISDEGSAGLVNGPSGYFLIIDKLDETLDGRIEAWKKLGLKKKSSFELLQSSVSSLTGKKKKDDDSKDEPSPLAQRLEIALQLAAAVNYLHGKRILFRDLKPANCGFDVRGDLKLFDFGLAKLMPTDIDPYEDLHKMSMAGTPRYMSPEALAGKAYNLKADVYTFSIVLWEILSLHRPFVGIRNSPALIRQVGK</sequence>
<dbReference type="InterPro" id="IPR000719">
    <property type="entry name" value="Prot_kinase_dom"/>
</dbReference>
<dbReference type="PANTHER" id="PTHR23257">
    <property type="entry name" value="SERINE-THREONINE PROTEIN KINASE"/>
    <property type="match status" value="1"/>
</dbReference>
<accession>A0ABD3P3W8</accession>
<name>A0ABD3P3W8_9STRA</name>
<evidence type="ECO:0000313" key="2">
    <source>
        <dbReference type="EMBL" id="KAL3781155.1"/>
    </source>
</evidence>
<evidence type="ECO:0000313" key="3">
    <source>
        <dbReference type="Proteomes" id="UP001530400"/>
    </source>
</evidence>
<dbReference type="InterPro" id="IPR011009">
    <property type="entry name" value="Kinase-like_dom_sf"/>
</dbReference>
<protein>
    <recommendedName>
        <fullName evidence="1">Protein kinase domain-containing protein</fullName>
    </recommendedName>
</protein>
<proteinExistence type="predicted"/>
<dbReference type="PANTHER" id="PTHR23257:SF958">
    <property type="entry name" value="SERINE_THREONINE-PROTEIN KINASE WNK4"/>
    <property type="match status" value="1"/>
</dbReference>
<comment type="caution">
    <text evidence="2">The sequence shown here is derived from an EMBL/GenBank/DDBJ whole genome shotgun (WGS) entry which is preliminary data.</text>
</comment>
<dbReference type="SMART" id="SM00220">
    <property type="entry name" value="S_TKc"/>
    <property type="match status" value="1"/>
</dbReference>
<dbReference type="Gene3D" id="3.30.200.20">
    <property type="entry name" value="Phosphorylase Kinase, domain 1"/>
    <property type="match status" value="1"/>
</dbReference>